<proteinExistence type="predicted"/>
<feature type="domain" description="CARDB" evidence="1">
    <location>
        <begin position="50"/>
        <end position="134"/>
    </location>
</feature>
<dbReference type="Gene3D" id="2.60.40.10">
    <property type="entry name" value="Immunoglobulins"/>
    <property type="match status" value="1"/>
</dbReference>
<dbReference type="AlphaFoldDB" id="X0SH48"/>
<organism evidence="2">
    <name type="scientific">marine sediment metagenome</name>
    <dbReference type="NCBI Taxonomy" id="412755"/>
    <lineage>
        <taxon>unclassified sequences</taxon>
        <taxon>metagenomes</taxon>
        <taxon>ecological metagenomes</taxon>
    </lineage>
</organism>
<dbReference type="EMBL" id="BARS01000301">
    <property type="protein sequence ID" value="GAF75217.1"/>
    <property type="molecule type" value="Genomic_DNA"/>
</dbReference>
<dbReference type="Pfam" id="PF07705">
    <property type="entry name" value="CARDB"/>
    <property type="match status" value="1"/>
</dbReference>
<accession>X0SH48</accession>
<dbReference type="PROSITE" id="PS51257">
    <property type="entry name" value="PROKAR_LIPOPROTEIN"/>
    <property type="match status" value="1"/>
</dbReference>
<evidence type="ECO:0000313" key="2">
    <source>
        <dbReference type="EMBL" id="GAF75217.1"/>
    </source>
</evidence>
<reference evidence="2" key="1">
    <citation type="journal article" date="2014" name="Front. Microbiol.">
        <title>High frequency of phylogenetically diverse reductive dehalogenase-homologous genes in deep subseafloor sedimentary metagenomes.</title>
        <authorList>
            <person name="Kawai M."/>
            <person name="Futagami T."/>
            <person name="Toyoda A."/>
            <person name="Takaki Y."/>
            <person name="Nishi S."/>
            <person name="Hori S."/>
            <person name="Arai W."/>
            <person name="Tsubouchi T."/>
            <person name="Morono Y."/>
            <person name="Uchiyama I."/>
            <person name="Ito T."/>
            <person name="Fujiyama A."/>
            <person name="Inagaki F."/>
            <person name="Takami H."/>
        </authorList>
    </citation>
    <scope>NUCLEOTIDE SEQUENCE</scope>
    <source>
        <strain evidence="2">Expedition CK06-06</strain>
    </source>
</reference>
<comment type="caution">
    <text evidence="2">The sequence shown here is derived from an EMBL/GenBank/DDBJ whole genome shotgun (WGS) entry which is preliminary data.</text>
</comment>
<feature type="non-terminal residue" evidence="2">
    <location>
        <position position="135"/>
    </location>
</feature>
<sequence>MIKRFLLLGLIISFIVLVIGCTPTPKAELTVLSLDPPVMNCGVVAAGLCTTTVTFTIANTGTVDAGPFKVLVQADPGLAQQGTVSVVSLAAGATTTLTITLPAGGNCFDSDCTICITVDSDNEVIESNEGNNYYC</sequence>
<dbReference type="InterPro" id="IPR013783">
    <property type="entry name" value="Ig-like_fold"/>
</dbReference>
<evidence type="ECO:0000259" key="1">
    <source>
        <dbReference type="Pfam" id="PF07705"/>
    </source>
</evidence>
<gene>
    <name evidence="2" type="ORF">S01H1_00789</name>
</gene>
<protein>
    <recommendedName>
        <fullName evidence="1">CARDB domain-containing protein</fullName>
    </recommendedName>
</protein>
<name>X0SH48_9ZZZZ</name>
<dbReference type="InterPro" id="IPR011635">
    <property type="entry name" value="CARDB"/>
</dbReference>